<keyword evidence="5" id="KW-0547">Nucleotide-binding</keyword>
<comment type="caution">
    <text evidence="13">The sequence shown here is derived from an EMBL/GenBank/DDBJ whole genome shotgun (WGS) entry which is preliminary data.</text>
</comment>
<dbReference type="CDD" id="cd16917">
    <property type="entry name" value="HATPase_UhpB-NarQ-NarX-like"/>
    <property type="match status" value="1"/>
</dbReference>
<reference evidence="13 14" key="1">
    <citation type="submission" date="2020-02" db="EMBL/GenBank/DDBJ databases">
        <title>Whole-genome analyses of novel actinobacteria.</title>
        <authorList>
            <person name="Sahin N."/>
            <person name="Tokatli A."/>
        </authorList>
    </citation>
    <scope>NUCLEOTIDE SEQUENCE [LARGE SCALE GENOMIC DNA]</scope>
    <source>
        <strain evidence="13 14">YC419</strain>
    </source>
</reference>
<evidence type="ECO:0000256" key="9">
    <source>
        <dbReference type="SAM" id="Coils"/>
    </source>
</evidence>
<dbReference type="InterPro" id="IPR036890">
    <property type="entry name" value="HATPase_C_sf"/>
</dbReference>
<dbReference type="Pfam" id="PF23539">
    <property type="entry name" value="DUF7134"/>
    <property type="match status" value="1"/>
</dbReference>
<keyword evidence="11" id="KW-0472">Membrane</keyword>
<keyword evidence="6 13" id="KW-0418">Kinase</keyword>
<keyword evidence="8" id="KW-0902">Two-component regulatory system</keyword>
<keyword evidence="11" id="KW-1133">Transmembrane helix</keyword>
<feature type="compositionally biased region" description="Basic and acidic residues" evidence="10">
    <location>
        <begin position="55"/>
        <end position="65"/>
    </location>
</feature>
<comment type="catalytic activity">
    <reaction evidence="1">
        <text>ATP + protein L-histidine = ADP + protein N-phospho-L-histidine.</text>
        <dbReference type="EC" id="2.7.13.3"/>
    </reaction>
</comment>
<evidence type="ECO:0000256" key="2">
    <source>
        <dbReference type="ARBA" id="ARBA00012438"/>
    </source>
</evidence>
<dbReference type="Gene3D" id="1.20.5.1930">
    <property type="match status" value="1"/>
</dbReference>
<keyword evidence="14" id="KW-1185">Reference proteome</keyword>
<feature type="transmembrane region" description="Helical" evidence="11">
    <location>
        <begin position="186"/>
        <end position="207"/>
    </location>
</feature>
<feature type="transmembrane region" description="Helical" evidence="11">
    <location>
        <begin position="239"/>
        <end position="259"/>
    </location>
</feature>
<evidence type="ECO:0000256" key="10">
    <source>
        <dbReference type="SAM" id="MobiDB-lite"/>
    </source>
</evidence>
<dbReference type="Proteomes" id="UP001518140">
    <property type="component" value="Unassembled WGS sequence"/>
</dbReference>
<dbReference type="PANTHER" id="PTHR24421">
    <property type="entry name" value="NITRATE/NITRITE SENSOR PROTEIN NARX-RELATED"/>
    <property type="match status" value="1"/>
</dbReference>
<evidence type="ECO:0000256" key="11">
    <source>
        <dbReference type="SAM" id="Phobius"/>
    </source>
</evidence>
<dbReference type="GO" id="GO:0016301">
    <property type="term" value="F:kinase activity"/>
    <property type="evidence" value="ECO:0007669"/>
    <property type="project" value="UniProtKB-KW"/>
</dbReference>
<organism evidence="13 14">
    <name type="scientific">Streptomyces ureilyticus</name>
    <dbReference type="NCBI Taxonomy" id="1775131"/>
    <lineage>
        <taxon>Bacteria</taxon>
        <taxon>Bacillati</taxon>
        <taxon>Actinomycetota</taxon>
        <taxon>Actinomycetes</taxon>
        <taxon>Kitasatosporales</taxon>
        <taxon>Streptomycetaceae</taxon>
        <taxon>Streptomyces</taxon>
    </lineage>
</organism>
<dbReference type="EMBL" id="JAAKZX010000421">
    <property type="protein sequence ID" value="NGO49430.1"/>
    <property type="molecule type" value="Genomic_DNA"/>
</dbReference>
<feature type="transmembrane region" description="Helical" evidence="11">
    <location>
        <begin position="116"/>
        <end position="136"/>
    </location>
</feature>
<evidence type="ECO:0000256" key="4">
    <source>
        <dbReference type="ARBA" id="ARBA00022679"/>
    </source>
</evidence>
<dbReference type="InterPro" id="IPR011712">
    <property type="entry name" value="Sig_transdc_His_kin_sub3_dim/P"/>
</dbReference>
<dbReference type="SMART" id="SM00387">
    <property type="entry name" value="HATPase_c"/>
    <property type="match status" value="1"/>
</dbReference>
<dbReference type="Pfam" id="PF07730">
    <property type="entry name" value="HisKA_3"/>
    <property type="match status" value="1"/>
</dbReference>
<evidence type="ECO:0000313" key="14">
    <source>
        <dbReference type="Proteomes" id="UP001518140"/>
    </source>
</evidence>
<feature type="region of interest" description="Disordered" evidence="10">
    <location>
        <begin position="441"/>
        <end position="462"/>
    </location>
</feature>
<evidence type="ECO:0000313" key="13">
    <source>
        <dbReference type="EMBL" id="NGO49430.1"/>
    </source>
</evidence>
<feature type="domain" description="Histidine kinase/HSP90-like ATPase" evidence="12">
    <location>
        <begin position="399"/>
        <end position="496"/>
    </location>
</feature>
<keyword evidence="3" id="KW-0597">Phosphoprotein</keyword>
<feature type="transmembrane region" description="Helical" evidence="11">
    <location>
        <begin position="214"/>
        <end position="233"/>
    </location>
</feature>
<evidence type="ECO:0000256" key="6">
    <source>
        <dbReference type="ARBA" id="ARBA00022777"/>
    </source>
</evidence>
<evidence type="ECO:0000256" key="1">
    <source>
        <dbReference type="ARBA" id="ARBA00000085"/>
    </source>
</evidence>
<keyword evidence="4" id="KW-0808">Transferase</keyword>
<keyword evidence="11" id="KW-0812">Transmembrane</keyword>
<evidence type="ECO:0000256" key="8">
    <source>
        <dbReference type="ARBA" id="ARBA00023012"/>
    </source>
</evidence>
<dbReference type="EC" id="2.7.13.3" evidence="2"/>
<keyword evidence="7" id="KW-0067">ATP-binding</keyword>
<feature type="region of interest" description="Disordered" evidence="10">
    <location>
        <begin position="1"/>
        <end position="78"/>
    </location>
</feature>
<dbReference type="Pfam" id="PF02518">
    <property type="entry name" value="HATPase_c"/>
    <property type="match status" value="1"/>
</dbReference>
<proteinExistence type="predicted"/>
<gene>
    <name evidence="13" type="ORF">G6048_47730</name>
</gene>
<dbReference type="InterPro" id="IPR003594">
    <property type="entry name" value="HATPase_dom"/>
</dbReference>
<dbReference type="PANTHER" id="PTHR24421:SF10">
    <property type="entry name" value="NITRATE_NITRITE SENSOR PROTEIN NARQ"/>
    <property type="match status" value="1"/>
</dbReference>
<dbReference type="InterPro" id="IPR055558">
    <property type="entry name" value="DUF7134"/>
</dbReference>
<feature type="coiled-coil region" evidence="9">
    <location>
        <begin position="266"/>
        <end position="293"/>
    </location>
</feature>
<evidence type="ECO:0000259" key="12">
    <source>
        <dbReference type="SMART" id="SM00387"/>
    </source>
</evidence>
<name>A0ABX0E8A6_9ACTN</name>
<dbReference type="Gene3D" id="3.30.565.10">
    <property type="entry name" value="Histidine kinase-like ATPase, C-terminal domain"/>
    <property type="match status" value="1"/>
</dbReference>
<evidence type="ECO:0000256" key="7">
    <source>
        <dbReference type="ARBA" id="ARBA00022840"/>
    </source>
</evidence>
<accession>A0ABX0E8A6</accession>
<keyword evidence="9" id="KW-0175">Coiled coil</keyword>
<sequence>MRHRIPKPSQPKLLHRRPLIGTYRTNHGVHERHRNTRVLRPSPDFPPPSDAQHTGPDDHRRHDDGTYDGTPYEDGPVVTTREKDWQGDWTPNGQPLTRQFHRIIQRGRAFDRRHPWVWNTLLTGFFVTACLIDFTSGGWKNVTENPDTPSWLVGTLCLGFSVPLFWRRSHPFAVLLMVMPFSVANVWEGAALQASMTLLVVIFNIALRTRMRTLLWSYALASAPFWHLGYHYPDKEGPGATIAPIMMSLALAAVGGIAVRTRQEYLASLVDRARQLEVERDQQAQLAAVAERTRIAREMHDIIGHNLSVITGLADGGAYAAAKSPDRAAQALEAIGTTSRQALAELRRLLDVLREEAPTAELAPQPSLTDLDHLIDGVRSAGLPVRFKIQGRAARVPAGTQLTIYRVIQEALTNTLKHAGPNATSQVSISYGDGGAVTATVTDTGRGGPTPNATEGTPGRGLAGMRERTALYDGTLEAGPQPTGGWRVHVHLPALPAPQDATPKEATP</sequence>
<evidence type="ECO:0000256" key="5">
    <source>
        <dbReference type="ARBA" id="ARBA00022741"/>
    </source>
</evidence>
<dbReference type="SUPFAM" id="SSF55874">
    <property type="entry name" value="ATPase domain of HSP90 chaperone/DNA topoisomerase II/histidine kinase"/>
    <property type="match status" value="1"/>
</dbReference>
<protein>
    <recommendedName>
        <fullName evidence="2">histidine kinase</fullName>
        <ecNumber evidence="2">2.7.13.3</ecNumber>
    </recommendedName>
</protein>
<dbReference type="InterPro" id="IPR050482">
    <property type="entry name" value="Sensor_HK_TwoCompSys"/>
</dbReference>
<evidence type="ECO:0000256" key="3">
    <source>
        <dbReference type="ARBA" id="ARBA00022553"/>
    </source>
</evidence>